<keyword evidence="6" id="KW-0472">Membrane</keyword>
<dbReference type="PROSITE" id="PS51417">
    <property type="entry name" value="ARF"/>
    <property type="match status" value="1"/>
</dbReference>
<dbReference type="AlphaFoldDB" id="A0A8C5N602"/>
<dbReference type="InterPro" id="IPR053254">
    <property type="entry name" value="Arf-like_GTPase"/>
</dbReference>
<keyword evidence="4" id="KW-0479">Metal-binding</keyword>
<proteinExistence type="predicted"/>
<dbReference type="GO" id="GO:0046872">
    <property type="term" value="F:metal ion binding"/>
    <property type="evidence" value="ECO:0007669"/>
    <property type="project" value="UniProtKB-KW"/>
</dbReference>
<name>A0A8C5N602_GOUWI</name>
<evidence type="ECO:0000256" key="4">
    <source>
        <dbReference type="PIRSR" id="PIRSR606689-2"/>
    </source>
</evidence>
<dbReference type="GO" id="GO:0003924">
    <property type="term" value="F:GTPase activity"/>
    <property type="evidence" value="ECO:0007669"/>
    <property type="project" value="InterPro"/>
</dbReference>
<dbReference type="Ensembl" id="ENSGWIT00000034305.1">
    <property type="protein sequence ID" value="ENSGWIP00000031501.1"/>
    <property type="gene ID" value="ENSGWIG00000016279.1"/>
</dbReference>
<organism evidence="7 8">
    <name type="scientific">Gouania willdenowi</name>
    <name type="common">Blunt-snouted clingfish</name>
    <name type="synonym">Lepadogaster willdenowi</name>
    <dbReference type="NCBI Taxonomy" id="441366"/>
    <lineage>
        <taxon>Eukaryota</taxon>
        <taxon>Metazoa</taxon>
        <taxon>Chordata</taxon>
        <taxon>Craniata</taxon>
        <taxon>Vertebrata</taxon>
        <taxon>Euteleostomi</taxon>
        <taxon>Actinopterygii</taxon>
        <taxon>Neopterygii</taxon>
        <taxon>Teleostei</taxon>
        <taxon>Neoteleostei</taxon>
        <taxon>Acanthomorphata</taxon>
        <taxon>Ovalentaria</taxon>
        <taxon>Blenniimorphae</taxon>
        <taxon>Blenniiformes</taxon>
        <taxon>Gobiesocoidei</taxon>
        <taxon>Gobiesocidae</taxon>
        <taxon>Gobiesocinae</taxon>
        <taxon>Gouania</taxon>
    </lineage>
</organism>
<feature type="compositionally biased region" description="Basic and acidic residues" evidence="5">
    <location>
        <begin position="158"/>
        <end position="173"/>
    </location>
</feature>
<dbReference type="GeneID" id="114471449"/>
<keyword evidence="1 3" id="KW-0547">Nucleotide-binding</keyword>
<protein>
    <recommendedName>
        <fullName evidence="9">ADP-ribosylation factor-like protein 9</fullName>
    </recommendedName>
</protein>
<gene>
    <name evidence="7" type="primary">arl9</name>
</gene>
<dbReference type="PANTHER" id="PTHR46724:SF2">
    <property type="entry name" value="ADP-RIBOSYLATION FACTOR-LIKE PROTEIN 9"/>
    <property type="match status" value="1"/>
</dbReference>
<dbReference type="SMART" id="SM00178">
    <property type="entry name" value="SAR"/>
    <property type="match status" value="1"/>
</dbReference>
<dbReference type="Pfam" id="PF00025">
    <property type="entry name" value="Arf"/>
    <property type="match status" value="1"/>
</dbReference>
<keyword evidence="6" id="KW-0812">Transmembrane</keyword>
<feature type="binding site" evidence="3">
    <location>
        <position position="232"/>
    </location>
    <ligand>
        <name>GTP</name>
        <dbReference type="ChEBI" id="CHEBI:37565"/>
    </ligand>
</feature>
<dbReference type="Proteomes" id="UP000694680">
    <property type="component" value="Chromosome 10"/>
</dbReference>
<dbReference type="PRINTS" id="PR00328">
    <property type="entry name" value="SAR1GTPBP"/>
</dbReference>
<keyword evidence="8" id="KW-1185">Reference proteome</keyword>
<dbReference type="InterPro" id="IPR027417">
    <property type="entry name" value="P-loop_NTPase"/>
</dbReference>
<keyword evidence="4" id="KW-0460">Magnesium</keyword>
<evidence type="ECO:0000256" key="2">
    <source>
        <dbReference type="ARBA" id="ARBA00023134"/>
    </source>
</evidence>
<feature type="binding site" evidence="3">
    <location>
        <begin position="185"/>
        <end position="192"/>
    </location>
    <ligand>
        <name>GTP</name>
        <dbReference type="ChEBI" id="CHEBI:37565"/>
    </ligand>
</feature>
<evidence type="ECO:0000313" key="7">
    <source>
        <dbReference type="Ensembl" id="ENSGWIP00000031501.1"/>
    </source>
</evidence>
<feature type="transmembrane region" description="Helical" evidence="6">
    <location>
        <begin position="6"/>
        <end position="25"/>
    </location>
</feature>
<dbReference type="CTD" id="132946"/>
<dbReference type="Gene3D" id="3.40.50.300">
    <property type="entry name" value="P-loop containing nucleotide triphosphate hydrolases"/>
    <property type="match status" value="1"/>
</dbReference>
<keyword evidence="6" id="KW-1133">Transmembrane helix</keyword>
<feature type="region of interest" description="Disordered" evidence="5">
    <location>
        <begin position="152"/>
        <end position="178"/>
    </location>
</feature>
<feature type="region of interest" description="Disordered" evidence="5">
    <location>
        <begin position="59"/>
        <end position="99"/>
    </location>
</feature>
<reference evidence="7" key="1">
    <citation type="submission" date="2020-06" db="EMBL/GenBank/DDBJ databases">
        <authorList>
            <consortium name="Wellcome Sanger Institute Data Sharing"/>
        </authorList>
    </citation>
    <scope>NUCLEOTIDE SEQUENCE [LARGE SCALE GENOMIC DNA]</scope>
</reference>
<feature type="binding site" evidence="3">
    <location>
        <begin position="286"/>
        <end position="289"/>
    </location>
    <ligand>
        <name>GTP</name>
        <dbReference type="ChEBI" id="CHEBI:37565"/>
    </ligand>
</feature>
<evidence type="ECO:0000256" key="6">
    <source>
        <dbReference type="SAM" id="Phobius"/>
    </source>
</evidence>
<dbReference type="InterPro" id="IPR006689">
    <property type="entry name" value="Small_GTPase_ARF/SAR"/>
</dbReference>
<reference evidence="7" key="3">
    <citation type="submission" date="2025-09" db="UniProtKB">
        <authorList>
            <consortium name="Ensembl"/>
        </authorList>
    </citation>
    <scope>IDENTIFICATION</scope>
</reference>
<dbReference type="PANTHER" id="PTHR46724">
    <property type="entry name" value="ADP-RIBOSYLATION FACTOR-LIKE PROTEIN 9-RELATED"/>
    <property type="match status" value="1"/>
</dbReference>
<evidence type="ECO:0000256" key="3">
    <source>
        <dbReference type="PIRSR" id="PIRSR606689-1"/>
    </source>
</evidence>
<evidence type="ECO:0000256" key="1">
    <source>
        <dbReference type="ARBA" id="ARBA00022741"/>
    </source>
</evidence>
<sequence length="346" mass="37861">MFGERLAAAAVLGASVVIGVAYFFWSSASSSEKEAQKQPGGEALSAAVKQEEASEKQKVAAVVQTEAANKDGEEEEEEEAVIQSEARKEEKEEEEEEEEEALVVQNEALVVQNEALVVQNEALVVQNEALVVQNEALVVQNEALVVQNEVLKEEEESPDLHPEAETSEPRPVESDSEGSQVLVLGLDGAGKTSLLHCLSTGILDQDMKPTEGFNAVSINRDGLHIEFLEIGGKEELRQYWQRYLSKALLLVFVVDASDPQRFTVARKHLEVLLTSRPRLPLMVLANKQDIPSALSITDVHDDLSLSEVGERQLFLIGTYMKKGEVELSSGVQDARDLIIQIACGSK</sequence>
<evidence type="ECO:0008006" key="9">
    <source>
        <dbReference type="Google" id="ProtNLM"/>
    </source>
</evidence>
<dbReference type="RefSeq" id="XP_028316066.1">
    <property type="nucleotide sequence ID" value="XM_028460265.1"/>
</dbReference>
<dbReference type="OrthoDB" id="25466at2759"/>
<dbReference type="GO" id="GO:0005525">
    <property type="term" value="F:GTP binding"/>
    <property type="evidence" value="ECO:0007669"/>
    <property type="project" value="UniProtKB-KW"/>
</dbReference>
<evidence type="ECO:0000256" key="5">
    <source>
        <dbReference type="SAM" id="MobiDB-lite"/>
    </source>
</evidence>
<keyword evidence="2 3" id="KW-0342">GTP-binding</keyword>
<dbReference type="SMART" id="SM00177">
    <property type="entry name" value="ARF"/>
    <property type="match status" value="1"/>
</dbReference>
<feature type="binding site" evidence="4">
    <location>
        <position position="192"/>
    </location>
    <ligand>
        <name>Mg(2+)</name>
        <dbReference type="ChEBI" id="CHEBI:18420"/>
    </ligand>
</feature>
<reference evidence="7" key="2">
    <citation type="submission" date="2025-08" db="UniProtKB">
        <authorList>
            <consortium name="Ensembl"/>
        </authorList>
    </citation>
    <scope>IDENTIFICATION</scope>
</reference>
<evidence type="ECO:0000313" key="8">
    <source>
        <dbReference type="Proteomes" id="UP000694680"/>
    </source>
</evidence>
<dbReference type="SUPFAM" id="SSF52540">
    <property type="entry name" value="P-loop containing nucleoside triphosphate hydrolases"/>
    <property type="match status" value="1"/>
</dbReference>
<feature type="binding site" evidence="4">
    <location>
        <position position="210"/>
    </location>
    <ligand>
        <name>Mg(2+)</name>
        <dbReference type="ChEBI" id="CHEBI:18420"/>
    </ligand>
</feature>
<accession>A0A8C5N602</accession>